<proteinExistence type="predicted"/>
<dbReference type="InParanoid" id="A0A1X7UUF6"/>
<reference evidence="1" key="1">
    <citation type="submission" date="2017-05" db="UniProtKB">
        <authorList>
            <consortium name="EnsemblMetazoa"/>
        </authorList>
    </citation>
    <scope>IDENTIFICATION</scope>
</reference>
<organism evidence="1">
    <name type="scientific">Amphimedon queenslandica</name>
    <name type="common">Sponge</name>
    <dbReference type="NCBI Taxonomy" id="400682"/>
    <lineage>
        <taxon>Eukaryota</taxon>
        <taxon>Metazoa</taxon>
        <taxon>Porifera</taxon>
        <taxon>Demospongiae</taxon>
        <taxon>Heteroscleromorpha</taxon>
        <taxon>Haplosclerida</taxon>
        <taxon>Niphatidae</taxon>
        <taxon>Amphimedon</taxon>
    </lineage>
</organism>
<evidence type="ECO:0000313" key="1">
    <source>
        <dbReference type="EnsemblMetazoa" id="Aqu2.1.31610_001"/>
    </source>
</evidence>
<name>A0A1X7UUF6_AMPQE</name>
<sequence>MVQTEYPSAATTTTVSPPLTDDEENALCYVAGFIIRSLIKKNSHSPQNKDIVVCLNNLTTEDDDHDDYLSYTKAWIEKINRGGLYIISDDVYLVFKSMEIITRKILGSIDKPIKDSVGKKGAIASISSNDDVLFYWSL</sequence>
<dbReference type="AlphaFoldDB" id="A0A1X7UUF6"/>
<protein>
    <submittedName>
        <fullName evidence="1">Uncharacterized protein</fullName>
    </submittedName>
</protein>
<accession>A0A1X7UUF6</accession>
<dbReference type="EnsemblMetazoa" id="Aqu2.1.31610_001">
    <property type="protein sequence ID" value="Aqu2.1.31610_001"/>
    <property type="gene ID" value="Aqu2.1.31610"/>
</dbReference>